<dbReference type="AlphaFoldDB" id="A0A8X6T8Z6"/>
<sequence length="139" mass="15840">MLLWSSRSMVAKPQPAKHYKIATKINIIKFRFYPTKKKKKNEPTFAKVTPYAGPYLVRSRTDKNYIIDLNGKQNIVSIDRVKPTYPLTEDTNTNNSESQPSIKQSPTVPSNPVKQNTLDTAVRSNSLKHLNIPSSDFFD</sequence>
<proteinExistence type="predicted"/>
<protein>
    <submittedName>
        <fullName evidence="2">Uncharacterized protein</fullName>
    </submittedName>
</protein>
<accession>A0A8X6T8Z6</accession>
<evidence type="ECO:0000313" key="2">
    <source>
        <dbReference type="EMBL" id="GFS85230.1"/>
    </source>
</evidence>
<evidence type="ECO:0000256" key="1">
    <source>
        <dbReference type="SAM" id="MobiDB-lite"/>
    </source>
</evidence>
<dbReference type="Proteomes" id="UP000887013">
    <property type="component" value="Unassembled WGS sequence"/>
</dbReference>
<gene>
    <name evidence="2" type="ORF">NPIL_379501</name>
</gene>
<comment type="caution">
    <text evidence="2">The sequence shown here is derived from an EMBL/GenBank/DDBJ whole genome shotgun (WGS) entry which is preliminary data.</text>
</comment>
<dbReference type="EMBL" id="BMAW01003722">
    <property type="protein sequence ID" value="GFS85230.1"/>
    <property type="molecule type" value="Genomic_DNA"/>
</dbReference>
<keyword evidence="3" id="KW-1185">Reference proteome</keyword>
<organism evidence="2 3">
    <name type="scientific">Nephila pilipes</name>
    <name type="common">Giant wood spider</name>
    <name type="synonym">Nephila maculata</name>
    <dbReference type="NCBI Taxonomy" id="299642"/>
    <lineage>
        <taxon>Eukaryota</taxon>
        <taxon>Metazoa</taxon>
        <taxon>Ecdysozoa</taxon>
        <taxon>Arthropoda</taxon>
        <taxon>Chelicerata</taxon>
        <taxon>Arachnida</taxon>
        <taxon>Araneae</taxon>
        <taxon>Araneomorphae</taxon>
        <taxon>Entelegynae</taxon>
        <taxon>Araneoidea</taxon>
        <taxon>Nephilidae</taxon>
        <taxon>Nephila</taxon>
    </lineage>
</organism>
<reference evidence="2" key="1">
    <citation type="submission" date="2020-08" db="EMBL/GenBank/DDBJ databases">
        <title>Multicomponent nature underlies the extraordinary mechanical properties of spider dragline silk.</title>
        <authorList>
            <person name="Kono N."/>
            <person name="Nakamura H."/>
            <person name="Mori M."/>
            <person name="Yoshida Y."/>
            <person name="Ohtoshi R."/>
            <person name="Malay A.D."/>
            <person name="Moran D.A.P."/>
            <person name="Tomita M."/>
            <person name="Numata K."/>
            <person name="Arakawa K."/>
        </authorList>
    </citation>
    <scope>NUCLEOTIDE SEQUENCE</scope>
</reference>
<name>A0A8X6T8Z6_NEPPI</name>
<feature type="region of interest" description="Disordered" evidence="1">
    <location>
        <begin position="86"/>
        <end position="114"/>
    </location>
</feature>
<feature type="compositionally biased region" description="Polar residues" evidence="1">
    <location>
        <begin position="89"/>
        <end position="114"/>
    </location>
</feature>
<evidence type="ECO:0000313" key="3">
    <source>
        <dbReference type="Proteomes" id="UP000887013"/>
    </source>
</evidence>